<organism evidence="2 3">
    <name type="scientific">Hyunsoonleella flava</name>
    <dbReference type="NCBI Taxonomy" id="2527939"/>
    <lineage>
        <taxon>Bacteria</taxon>
        <taxon>Pseudomonadati</taxon>
        <taxon>Bacteroidota</taxon>
        <taxon>Flavobacteriia</taxon>
        <taxon>Flavobacteriales</taxon>
        <taxon>Flavobacteriaceae</taxon>
    </lineage>
</organism>
<dbReference type="SMART" id="SM00089">
    <property type="entry name" value="PKD"/>
    <property type="match status" value="5"/>
</dbReference>
<evidence type="ECO:0000313" key="3">
    <source>
        <dbReference type="Proteomes" id="UP000291142"/>
    </source>
</evidence>
<dbReference type="Gene3D" id="2.60.40.2700">
    <property type="match status" value="4"/>
</dbReference>
<dbReference type="InterPro" id="IPR022409">
    <property type="entry name" value="PKD/Chitinase_dom"/>
</dbReference>
<dbReference type="OrthoDB" id="7794186at2"/>
<feature type="domain" description="PKD" evidence="1">
    <location>
        <begin position="644"/>
        <end position="698"/>
    </location>
</feature>
<gene>
    <name evidence="2" type="ORF">EYD45_01915</name>
</gene>
<dbReference type="Pfam" id="PF18911">
    <property type="entry name" value="PKD_4"/>
    <property type="match status" value="4"/>
</dbReference>
<feature type="domain" description="PKD" evidence="1">
    <location>
        <begin position="566"/>
        <end position="611"/>
    </location>
</feature>
<feature type="domain" description="PKD" evidence="1">
    <location>
        <begin position="464"/>
        <end position="518"/>
    </location>
</feature>
<feature type="domain" description="PKD" evidence="1">
    <location>
        <begin position="136"/>
        <end position="190"/>
    </location>
</feature>
<protein>
    <submittedName>
        <fullName evidence="2">PKD domain-containing protein</fullName>
    </submittedName>
</protein>
<dbReference type="InterPro" id="IPR000601">
    <property type="entry name" value="PKD_dom"/>
</dbReference>
<evidence type="ECO:0000259" key="1">
    <source>
        <dbReference type="PROSITE" id="PS50093"/>
    </source>
</evidence>
<sequence length="2025" mass="214562">MLKKTFLVALFPIVIIASLFALKETHPTIQFTTSGISILPPDATISGTTEVCLNSSPDPEITFTGSGGNAPYTFTYTINGGGNLTISTAGSNNSVDLSVNTGTAGTFIYRLVSVEDNTGDTESATGTATITVNELPTVDFTFDNNSACSGAPVNFTPSAIGNGPFTYSWSFGDGDTSSNDSPSHEFEALGCGNQIFNVTLTVTDDNGCTASVTKPITVQQKPLLEFRDVDSPFDPFNNCGNNTTDPSYTINVGVDNVSPCISSYNVDWGDGSPVETGVTFPATHTYTQLGSFNMEITGIGTNCDNTVTYLIKNSSNPTGAIVNPGNTVNLCTPVDPIEFAIGSWASNPPDTNYQVDFGDGTVENYTQAQLEASPFFNAADPINSQDFPIPHTYTETSCPLTYTVFLFITTSCGQTNLTAGPIIILRRPEVDFEDPPTSCVNTPVLFENTSLDGYSNNCSINDGYFWDFGDGTMSTDRNPSHIYTTPGTYTVSLYAENSCGVTDTVTKDICIESDLTAAFTLDNNNGCSPLDVQTTNTTDLSESCGGDSFLWEVSYASGFCSTGVAQWNFTNGTDENSASPSFEFISSGTYTLTLTATNTCGSDMVSQTIEVKRPPTVGVDAIADFCGNASITPSAIVNNCAPISETVTYSWSFPGGTPTTATTLDPGTIVYTTPGNYQVTFSVTSSCGTTTDTEDFVINEIPTITNTDLTQTICSGTETTEVVLTSDISGTTYTWSATAPAGVTGFIANGTTNTIPIQTIFNSNTTSEDVTYTITPSNGSCDGAPVNLVITVDPAPEFTSQPQDETICLNGPVSPLTVNVNGPGTPTYQWYSNTVDNTTTGTAIAGETNASYTPPNSPIGITYYYVIASFTSGAGCNEIISNTARIEIVPNVQIDTNPITTQSLCVDGVVNTDLSVTHSGGTGTITYQWYSNTVNANTGGTAIVGATNATYTPPAFTIAGNYYFYVEISSSGSGCSPITSEVSEVVVADDPTITTQPLSTQTLCQSTIPQDLEVVASGGIGSGYTYQWYSNTVNTNTVGTVITGATNSTFTPPTGTVGTLYYYAIITENEPGCSVTSAISEVNINPAPSFTNQPLSQTICFGETFFTLSVTFANGVGTPTYQWYSNTINDTSTGTAIAGETSNSYTPPSGTVGTVYYYAIITFSSGGCTEIISQVSEQTVNETPDISNKTAIICSGTAFSIAPDNSGGDIAPIGTTYTWTNPVINPAGTITGASQETTPQNAISQTLTNTTTNPSTVTYTVTPSLGACVGNDFEIEVTVNPSISITTIQNNSLCYLDNGGSLEIDISGGVPFSTGVPYQINWTGPNGYTSTDEDIFNLAPGDYTVSILDDGGCPFTETFTITEPDELIFSAIDFDPETISCFQEDDGTIGIDVAGGTAPYTYNWTRNGAPFSNDEDLINLAPGVYEITVTDANNCAPIVQSFDVVEPPELIASLVNQVDVVCFGEATGEINVNIAGGRPFETSPGVFDYTYSWTGPNGFASTSQNLTGLLAGAYNLIVTDRSGCTDDLEVIINQTDEIIIDYTATEIECYGDNDASITINNISGGNAPYNITWSNLGSGLVQSNLSPGTYVITVTDDTNCIKEATVIIAEPPIFRITPQVTNVSCFGANDARIILNLEGGIDPVSLSWDDDPTAGVERNNIGPGTYTVTITDGKPCDITETFVITEPDALTISGTKTDALDCDDANSGAINAIVTGGTLPLTYQWSNGATTEDLDNIPPGEYTITVTDANNCEISDTFVINRFDPLEVDVETATNFDCDAKTVDQSFIAVPKGGVPPYQISWSSGTVSGTNNEIMQTDVNGLVIIDVTDSVGCSISFSYNVEIPELGDPNFTISSEAFNNFGFYSIEDPIQFTNTSTGDYVGMSWDFGDGNFSTEENPTHTYSTVGTYVVTQTVVYPFDCTYVRTITLNIQKGYTLIVPNAFTPNNDALNDNFLPSQIALSNMKLNIYDTWGSMIYSEENNESIEGWDGTIKGDAAENGNYYYTFSGETFYGKKIERKGVVVLIK</sequence>
<accession>A0A4Q9FJX8</accession>
<dbReference type="Gene3D" id="2.60.40.740">
    <property type="match status" value="2"/>
</dbReference>
<reference evidence="2 3" key="1">
    <citation type="submission" date="2019-02" db="EMBL/GenBank/DDBJ databases">
        <title>Hyunsoonleella sp., isolated from marine sediment.</title>
        <authorList>
            <person name="Liu B.-T."/>
        </authorList>
    </citation>
    <scope>NUCLEOTIDE SEQUENCE [LARGE SCALE GENOMIC DNA]</scope>
    <source>
        <strain evidence="2 3">T58</strain>
    </source>
</reference>
<dbReference type="RefSeq" id="WP_130962651.1">
    <property type="nucleotide sequence ID" value="NZ_SIRT01000001.1"/>
</dbReference>
<dbReference type="InterPro" id="IPR045828">
    <property type="entry name" value="PKD_Bacteroidetes"/>
</dbReference>
<comment type="caution">
    <text evidence="2">The sequence shown here is derived from an EMBL/GenBank/DDBJ whole genome shotgun (WGS) entry which is preliminary data.</text>
</comment>
<dbReference type="SUPFAM" id="SSF49299">
    <property type="entry name" value="PKD domain"/>
    <property type="match status" value="5"/>
</dbReference>
<dbReference type="CDD" id="cd00146">
    <property type="entry name" value="PKD"/>
    <property type="match status" value="3"/>
</dbReference>
<dbReference type="InterPro" id="IPR013783">
    <property type="entry name" value="Ig-like_fold"/>
</dbReference>
<dbReference type="Proteomes" id="UP000291142">
    <property type="component" value="Unassembled WGS sequence"/>
</dbReference>
<keyword evidence="3" id="KW-1185">Reference proteome</keyword>
<dbReference type="InterPro" id="IPR025667">
    <property type="entry name" value="SprB_repeat"/>
</dbReference>
<feature type="domain" description="PKD" evidence="1">
    <location>
        <begin position="1870"/>
        <end position="1914"/>
    </location>
</feature>
<dbReference type="Pfam" id="PF13573">
    <property type="entry name" value="SprB"/>
    <property type="match status" value="4"/>
</dbReference>
<dbReference type="InterPro" id="IPR035986">
    <property type="entry name" value="PKD_dom_sf"/>
</dbReference>
<dbReference type="InterPro" id="IPR026341">
    <property type="entry name" value="T9SS_type_B"/>
</dbReference>
<dbReference type="Gene3D" id="2.60.40.10">
    <property type="entry name" value="Immunoglobulins"/>
    <property type="match status" value="9"/>
</dbReference>
<dbReference type="PROSITE" id="PS50093">
    <property type="entry name" value="PKD"/>
    <property type="match status" value="5"/>
</dbReference>
<name>A0A4Q9FJX8_9FLAO</name>
<proteinExistence type="predicted"/>
<dbReference type="Pfam" id="PF19406">
    <property type="entry name" value="PKD_5"/>
    <property type="match status" value="2"/>
</dbReference>
<dbReference type="Pfam" id="PF13585">
    <property type="entry name" value="CHU_C"/>
    <property type="match status" value="1"/>
</dbReference>
<dbReference type="NCBIfam" id="TIGR04131">
    <property type="entry name" value="Bac_Flav_CTERM"/>
    <property type="match status" value="1"/>
</dbReference>
<evidence type="ECO:0000313" key="2">
    <source>
        <dbReference type="EMBL" id="TBN06664.1"/>
    </source>
</evidence>
<dbReference type="EMBL" id="SIRT01000001">
    <property type="protein sequence ID" value="TBN06664.1"/>
    <property type="molecule type" value="Genomic_DNA"/>
</dbReference>